<feature type="compositionally biased region" description="Polar residues" evidence="1">
    <location>
        <begin position="578"/>
        <end position="602"/>
    </location>
</feature>
<dbReference type="PANTHER" id="PTHR37241">
    <property type="entry name" value="NEUROFILAMENT HEAVY PROTEIN"/>
    <property type="match status" value="1"/>
</dbReference>
<gene>
    <name evidence="2" type="ORF">Fmac_009955</name>
</gene>
<protein>
    <submittedName>
        <fullName evidence="2">Uncharacterized protein</fullName>
    </submittedName>
</protein>
<dbReference type="AlphaFoldDB" id="A0ABD1N1P1"/>
<comment type="caution">
    <text evidence="2">The sequence shown here is derived from an EMBL/GenBank/DDBJ whole genome shotgun (WGS) entry which is preliminary data.</text>
</comment>
<evidence type="ECO:0000313" key="2">
    <source>
        <dbReference type="EMBL" id="KAL2342015.1"/>
    </source>
</evidence>
<feature type="compositionally biased region" description="Basic and acidic residues" evidence="1">
    <location>
        <begin position="332"/>
        <end position="344"/>
    </location>
</feature>
<feature type="compositionally biased region" description="Basic and acidic residues" evidence="1">
    <location>
        <begin position="366"/>
        <end position="376"/>
    </location>
</feature>
<dbReference type="Proteomes" id="UP001603857">
    <property type="component" value="Unassembled WGS sequence"/>
</dbReference>
<feature type="compositionally biased region" description="Polar residues" evidence="1">
    <location>
        <begin position="525"/>
        <end position="537"/>
    </location>
</feature>
<evidence type="ECO:0000313" key="3">
    <source>
        <dbReference type="Proteomes" id="UP001603857"/>
    </source>
</evidence>
<organism evidence="2 3">
    <name type="scientific">Flemingia macrophylla</name>
    <dbReference type="NCBI Taxonomy" id="520843"/>
    <lineage>
        <taxon>Eukaryota</taxon>
        <taxon>Viridiplantae</taxon>
        <taxon>Streptophyta</taxon>
        <taxon>Embryophyta</taxon>
        <taxon>Tracheophyta</taxon>
        <taxon>Spermatophyta</taxon>
        <taxon>Magnoliopsida</taxon>
        <taxon>eudicotyledons</taxon>
        <taxon>Gunneridae</taxon>
        <taxon>Pentapetalae</taxon>
        <taxon>rosids</taxon>
        <taxon>fabids</taxon>
        <taxon>Fabales</taxon>
        <taxon>Fabaceae</taxon>
        <taxon>Papilionoideae</taxon>
        <taxon>50 kb inversion clade</taxon>
        <taxon>NPAAA clade</taxon>
        <taxon>indigoferoid/millettioid clade</taxon>
        <taxon>Phaseoleae</taxon>
        <taxon>Flemingia</taxon>
    </lineage>
</organism>
<keyword evidence="3" id="KW-1185">Reference proteome</keyword>
<evidence type="ECO:0000256" key="1">
    <source>
        <dbReference type="SAM" id="MobiDB-lite"/>
    </source>
</evidence>
<feature type="compositionally biased region" description="Basic and acidic residues" evidence="1">
    <location>
        <begin position="482"/>
        <end position="511"/>
    </location>
</feature>
<accession>A0ABD1N1P1</accession>
<feature type="compositionally biased region" description="Polar residues" evidence="1">
    <location>
        <begin position="659"/>
        <end position="677"/>
    </location>
</feature>
<feature type="compositionally biased region" description="Basic and acidic residues" evidence="1">
    <location>
        <begin position="385"/>
        <end position="421"/>
    </location>
</feature>
<proteinExistence type="predicted"/>
<feature type="compositionally biased region" description="Basic and acidic residues" evidence="1">
    <location>
        <begin position="306"/>
        <end position="319"/>
    </location>
</feature>
<feature type="compositionally biased region" description="Polar residues" evidence="1">
    <location>
        <begin position="552"/>
        <end position="567"/>
    </location>
</feature>
<sequence length="704" mass="78772">MAETQCLPIIEEEEIEIDEEFYENIEAPKFVDLTAPDSRRPDDDRHWFCFRVGCDQKHEQELDSETVYKNFVLRVMAARSPNVRLRKALNRRQASENLKCPLTAPAKSRVSRMDYISSLSHKMTDNNVKKKPVSKVAATPNAKVKQPPSVARALTTPRNHQKKVSNVEQFRSVQSKKTLTVGVPKSRVVAKALVFHSPKKVVKIKSSIELKTPMRALCSAMKKLELNGVKKNGEGSKDSLPVAASKRQLKGREVKSRVFDSLYSNNRKEPDTNPVTSSKKKKVKNGMQKRQVTARHENDSSDMEMDEKPRCASLERCHESGTSGSGSELSLGDEKSQELTREESSVPVLKEASRGDITSGSSSNNEENKRTERSQNEESGNSVSDKGKVSEVKKRKAEENSLASDEKENERQFTENDDKENSSAPHENIVTSTNNDNPKKAILGSNHEDSRKTHKKSSSTSTTSQVVKYRKLKPTNPKPFKLRTDERGILKEATLDRKIPSPLKETKGDHKAMRKHQNANRKSETCSTKQDTDNYSSCDEKINHTTRENQSKSETCSTKQDTDNYSSCDEKINHTTRENQSGSTQSDNFNCKVQRKLSATTPPRNPRGPKIATPRSALARKKEKVVIPTKLSVIVEKPSNIVKPKEAAKARKNDAGCSPPTSKTSGSTHNNRSSSQGRRALTVPKEPKFQTLHVPKGCTTRKLN</sequence>
<feature type="compositionally biased region" description="Low complexity" evidence="1">
    <location>
        <begin position="320"/>
        <end position="330"/>
    </location>
</feature>
<feature type="compositionally biased region" description="Polar residues" evidence="1">
    <location>
        <begin position="356"/>
        <end position="365"/>
    </location>
</feature>
<dbReference type="PANTHER" id="PTHR37241:SF1">
    <property type="entry name" value="NEUROFILAMENT HEAVY PROTEIN"/>
    <property type="match status" value="1"/>
</dbReference>
<feature type="region of interest" description="Disordered" evidence="1">
    <location>
        <begin position="229"/>
        <end position="623"/>
    </location>
</feature>
<feature type="region of interest" description="Disordered" evidence="1">
    <location>
        <begin position="637"/>
        <end position="704"/>
    </location>
</feature>
<feature type="compositionally biased region" description="Polar residues" evidence="1">
    <location>
        <begin position="422"/>
        <end position="436"/>
    </location>
</feature>
<name>A0ABD1N1P1_9FABA</name>
<dbReference type="EMBL" id="JBGMDY010000003">
    <property type="protein sequence ID" value="KAL2342015.1"/>
    <property type="molecule type" value="Genomic_DNA"/>
</dbReference>
<feature type="compositionally biased region" description="Basic and acidic residues" evidence="1">
    <location>
        <begin position="568"/>
        <end position="577"/>
    </location>
</feature>
<reference evidence="2 3" key="1">
    <citation type="submission" date="2024-08" db="EMBL/GenBank/DDBJ databases">
        <title>Insights into the chromosomal genome structure of Flemingia macrophylla.</title>
        <authorList>
            <person name="Ding Y."/>
            <person name="Zhao Y."/>
            <person name="Bi W."/>
            <person name="Wu M."/>
            <person name="Zhao G."/>
            <person name="Gong Y."/>
            <person name="Li W."/>
            <person name="Zhang P."/>
        </authorList>
    </citation>
    <scope>NUCLEOTIDE SEQUENCE [LARGE SCALE GENOMIC DNA]</scope>
    <source>
        <strain evidence="2">DYQJB</strain>
        <tissue evidence="2">Leaf</tissue>
    </source>
</reference>
<feature type="compositionally biased region" description="Basic and acidic residues" evidence="1">
    <location>
        <begin position="538"/>
        <end position="551"/>
    </location>
</feature>
<feature type="compositionally biased region" description="Basic and acidic residues" evidence="1">
    <location>
        <begin position="643"/>
        <end position="654"/>
    </location>
</feature>